<evidence type="ECO:0000259" key="3">
    <source>
        <dbReference type="Pfam" id="PF05378"/>
    </source>
</evidence>
<keyword evidence="4" id="KW-0378">Hydrolase</keyword>
<dbReference type="GO" id="GO:0006749">
    <property type="term" value="P:glutathione metabolic process"/>
    <property type="evidence" value="ECO:0007669"/>
    <property type="project" value="TreeGrafter"/>
</dbReference>
<feature type="domain" description="Hydantoinase A/oxoprolinase" evidence="2">
    <location>
        <begin position="198"/>
        <end position="478"/>
    </location>
</feature>
<dbReference type="InterPro" id="IPR045079">
    <property type="entry name" value="Oxoprolinase-like"/>
</dbReference>
<dbReference type="Pfam" id="PF05378">
    <property type="entry name" value="Hydant_A_N"/>
    <property type="match status" value="1"/>
</dbReference>
<dbReference type="Proteomes" id="UP000585272">
    <property type="component" value="Unassembled WGS sequence"/>
</dbReference>
<accession>A0A840IDR8</accession>
<dbReference type="InterPro" id="IPR002821">
    <property type="entry name" value="Hydantoinase_A"/>
</dbReference>
<dbReference type="PANTHER" id="PTHR11365:SF23">
    <property type="entry name" value="HYPOTHETICAL 5-OXOPROLINASE (EUROFUNG)-RELATED"/>
    <property type="match status" value="1"/>
</dbReference>
<evidence type="ECO:0000313" key="5">
    <source>
        <dbReference type="Proteomes" id="UP000585272"/>
    </source>
</evidence>
<dbReference type="GO" id="GO:0005829">
    <property type="term" value="C:cytosol"/>
    <property type="evidence" value="ECO:0007669"/>
    <property type="project" value="TreeGrafter"/>
</dbReference>
<sequence>MLLGVDVGGTFTDAVLCGDGILVTAKSPTTPEDQSLGVMAAVEAVLARAGRVAADVTAFAHGMTVATNALLEGRSARTALLATEGFADVVALGRQARADLYRLCASHPAPLVPDELRFGVPERMTPDGPLRPLTEDAAAEIAARVAAAEPEAVAVVLLHAYRHPQHELLLRDALAAALPGLHVSLSHEVVGTFREYERAATTEIDAALSPLVGRYLRRLAERARAAGLPEPAIMQSNGGLIDLGAAAGHASWTVLSGPAGGAEGAAFAAAATGVERALCFDMGGTSCDVCVVHDGVVAESGSGEIAGRPIALPTLDVHTVGAGGGSIAWRDAGGALRVGPQSAGAVPGPACYRRGGTEPTVTDANLLLGYLPPDAPLSGEVALDREAAERAIGRLAEQLGMEPLACAEGIVRVANAEMTRALRVVTVERGIDPRDHALVAFGGAGPLHACAIADELGIERVIAPRASGVLAAFGLVVSPRRRDAQRSVLRSGDAFTAGAVADDVAALAAEARAALGAPEAPIAATFELRYRGQAFELAVEAAADATPAQLRGAFEAAHEERYGHRAPDEEVELVTVRVRAVRESEALAELPAPAGELPAPLRRPARLGGAPVELAVWRGALPPGAEIAGPAVCELSESTLLVPPGWAGSVGASGAIELRRGDRGTGADRALGARREERRR</sequence>
<dbReference type="EC" id="3.5.2.14" evidence="4"/>
<dbReference type="RefSeq" id="WP_183341722.1">
    <property type="nucleotide sequence ID" value="NZ_JACHNU010000002.1"/>
</dbReference>
<dbReference type="Pfam" id="PF01968">
    <property type="entry name" value="Hydantoinase_A"/>
    <property type="match status" value="1"/>
</dbReference>
<comment type="caution">
    <text evidence="4">The sequence shown here is derived from an EMBL/GenBank/DDBJ whole genome shotgun (WGS) entry which is preliminary data.</text>
</comment>
<dbReference type="EMBL" id="JACHNU010000002">
    <property type="protein sequence ID" value="MBB4662495.1"/>
    <property type="molecule type" value="Genomic_DNA"/>
</dbReference>
<organism evidence="4 5">
    <name type="scientific">Conexibacter arvalis</name>
    <dbReference type="NCBI Taxonomy" id="912552"/>
    <lineage>
        <taxon>Bacteria</taxon>
        <taxon>Bacillati</taxon>
        <taxon>Actinomycetota</taxon>
        <taxon>Thermoleophilia</taxon>
        <taxon>Solirubrobacterales</taxon>
        <taxon>Conexibacteraceae</taxon>
        <taxon>Conexibacter</taxon>
    </lineage>
</organism>
<evidence type="ECO:0000259" key="2">
    <source>
        <dbReference type="Pfam" id="PF01968"/>
    </source>
</evidence>
<dbReference type="InterPro" id="IPR008040">
    <property type="entry name" value="Hydant_A_N"/>
</dbReference>
<dbReference type="SUPFAM" id="SSF53067">
    <property type="entry name" value="Actin-like ATPase domain"/>
    <property type="match status" value="1"/>
</dbReference>
<feature type="region of interest" description="Disordered" evidence="1">
    <location>
        <begin position="657"/>
        <end position="680"/>
    </location>
</feature>
<dbReference type="AlphaFoldDB" id="A0A840IDR8"/>
<dbReference type="InterPro" id="IPR043129">
    <property type="entry name" value="ATPase_NBD"/>
</dbReference>
<evidence type="ECO:0000313" key="4">
    <source>
        <dbReference type="EMBL" id="MBB4662495.1"/>
    </source>
</evidence>
<name>A0A840IDR8_9ACTN</name>
<dbReference type="GO" id="GO:0017168">
    <property type="term" value="F:5-oxoprolinase (ATP-hydrolyzing) activity"/>
    <property type="evidence" value="ECO:0007669"/>
    <property type="project" value="TreeGrafter"/>
</dbReference>
<reference evidence="4 5" key="1">
    <citation type="submission" date="2020-08" db="EMBL/GenBank/DDBJ databases">
        <title>Genomic Encyclopedia of Archaeal and Bacterial Type Strains, Phase II (KMG-II): from individual species to whole genera.</title>
        <authorList>
            <person name="Goeker M."/>
        </authorList>
    </citation>
    <scope>NUCLEOTIDE SEQUENCE [LARGE SCALE GENOMIC DNA]</scope>
    <source>
        <strain evidence="4 5">DSM 23288</strain>
    </source>
</reference>
<proteinExistence type="predicted"/>
<gene>
    <name evidence="4" type="ORF">BDZ31_002081</name>
</gene>
<keyword evidence="5" id="KW-1185">Reference proteome</keyword>
<dbReference type="PANTHER" id="PTHR11365">
    <property type="entry name" value="5-OXOPROLINASE RELATED"/>
    <property type="match status" value="1"/>
</dbReference>
<feature type="domain" description="Hydantoinase/oxoprolinase N-terminal" evidence="3">
    <location>
        <begin position="3"/>
        <end position="174"/>
    </location>
</feature>
<dbReference type="GO" id="GO:0047423">
    <property type="term" value="F:N-methylhydantoinase (ATP-hydrolyzing) activity"/>
    <property type="evidence" value="ECO:0007669"/>
    <property type="project" value="UniProtKB-EC"/>
</dbReference>
<protein>
    <submittedName>
        <fullName evidence="4">N-methylhydantoinase A</fullName>
        <ecNumber evidence="4">3.5.2.14</ecNumber>
    </submittedName>
</protein>
<evidence type="ECO:0000256" key="1">
    <source>
        <dbReference type="SAM" id="MobiDB-lite"/>
    </source>
</evidence>